<proteinExistence type="predicted"/>
<evidence type="ECO:0000313" key="3">
    <source>
        <dbReference type="Proteomes" id="UP000295060"/>
    </source>
</evidence>
<dbReference type="EMBL" id="SODU01000003">
    <property type="protein sequence ID" value="TDW87370.1"/>
    <property type="molecule type" value="Genomic_DNA"/>
</dbReference>
<feature type="compositionally biased region" description="Low complexity" evidence="1">
    <location>
        <begin position="384"/>
        <end position="399"/>
    </location>
</feature>
<keyword evidence="3" id="KW-1185">Reference proteome</keyword>
<comment type="caution">
    <text evidence="2">The sequence shown here is derived from an EMBL/GenBank/DDBJ whole genome shotgun (WGS) entry which is preliminary data.</text>
</comment>
<dbReference type="RefSeq" id="WP_134131261.1">
    <property type="nucleotide sequence ID" value="NZ_SODU01000003.1"/>
</dbReference>
<feature type="compositionally biased region" description="Basic and acidic residues" evidence="1">
    <location>
        <begin position="499"/>
        <end position="509"/>
    </location>
</feature>
<gene>
    <name evidence="2" type="ORF">EV137_5444</name>
</gene>
<protein>
    <submittedName>
        <fullName evidence="2">Uncharacterized protein</fullName>
    </submittedName>
</protein>
<feature type="region of interest" description="Disordered" evidence="1">
    <location>
        <begin position="256"/>
        <end position="568"/>
    </location>
</feature>
<accession>A0ABY2FAB7</accession>
<dbReference type="Proteomes" id="UP000295060">
    <property type="component" value="Unassembled WGS sequence"/>
</dbReference>
<evidence type="ECO:0000313" key="2">
    <source>
        <dbReference type="EMBL" id="TDW87370.1"/>
    </source>
</evidence>
<feature type="compositionally biased region" description="Polar residues" evidence="1">
    <location>
        <begin position="514"/>
        <end position="525"/>
    </location>
</feature>
<reference evidence="2 3" key="1">
    <citation type="submission" date="2019-03" db="EMBL/GenBank/DDBJ databases">
        <title>Genomic Encyclopedia of Type Strains, Phase III (KMG-III): the genomes of soil and plant-associated and newly described type strains.</title>
        <authorList>
            <person name="Whitman W."/>
        </authorList>
    </citation>
    <scope>NUCLEOTIDE SEQUENCE [LARGE SCALE GENOMIC DNA]</scope>
    <source>
        <strain evidence="2 3">VKMAc-2574</strain>
    </source>
</reference>
<feature type="compositionally biased region" description="Low complexity" evidence="1">
    <location>
        <begin position="433"/>
        <end position="475"/>
    </location>
</feature>
<sequence>MSDSYPENPRGVRQRVSRWSTTHRGTKTLKAAYAQAARDVKRMDPAVREAIGRSNMTRSDLQQIASRHVDAQFRPDRYAGVSRNLGQEVQGRLAESGPAPSRGWIARKNPFSRWNRNQRQGTKALKAALTQAARDVKRTDPRVRWEIGRSHVNSADLAALASSRMDHLFRPEGRFQGVPGQQQNGAGRQGQGQGIQSRDAVLQAPSPQQSEQLNQRIATLQQAILEAQQQTLTLMEENNRLQGEMRQLLEARVQQLQQENAADPAQEPAQQREGDNQLVAGDQQPDERRTEGEAQRGEAQTGEPRATGEAEVGEPRADGEAEVGEAGEPRATGEAEVGEAGEPRTAGEAEVGEAGEPRATGEAEVGEVGEPRTAGEAEVGEPRAVGGAEVGPEVEGAGVQAPAGGWADSAATQGQSVRDAEALASRQSTGELDAPAATTQDPAATPATTVDPQQSGTNPQQPSTNPQQPGTNTQQAGASPQQPRFDVQPQRGPAAGEKTSAELDSKFARDIAFNGSTPLNSVSSQKTEEAVKAGGDNDATKRQQRGGQAPQKPATGNTQKPPTKRDGR</sequence>
<feature type="region of interest" description="Disordered" evidence="1">
    <location>
        <begin position="171"/>
        <end position="213"/>
    </location>
</feature>
<evidence type="ECO:0000256" key="1">
    <source>
        <dbReference type="SAM" id="MobiDB-lite"/>
    </source>
</evidence>
<organism evidence="2 3">
    <name type="scientific">Kribbella pratensis</name>
    <dbReference type="NCBI Taxonomy" id="2512112"/>
    <lineage>
        <taxon>Bacteria</taxon>
        <taxon>Bacillati</taxon>
        <taxon>Actinomycetota</taxon>
        <taxon>Actinomycetes</taxon>
        <taxon>Propionibacteriales</taxon>
        <taxon>Kribbellaceae</taxon>
        <taxon>Kribbella</taxon>
    </lineage>
</organism>
<feature type="region of interest" description="Disordered" evidence="1">
    <location>
        <begin position="1"/>
        <end position="24"/>
    </location>
</feature>
<name>A0ABY2FAB7_9ACTN</name>
<feature type="compositionally biased region" description="Basic and acidic residues" evidence="1">
    <location>
        <begin position="285"/>
        <end position="296"/>
    </location>
</feature>